<dbReference type="AlphaFoldDB" id="A0A7R7EM01"/>
<feature type="domain" description="HTH tetR-type" evidence="3">
    <location>
        <begin position="14"/>
        <end position="74"/>
    </location>
</feature>
<reference evidence="4 5" key="1">
    <citation type="submission" date="2020-11" db="EMBL/GenBank/DDBJ databases">
        <title>Draft genome sequencing of a Lachnospiraceae strain isolated from anoxic soil subjected to BSD treatment.</title>
        <authorList>
            <person name="Uek A."/>
            <person name="Tonouchi A."/>
        </authorList>
    </citation>
    <scope>NUCLEOTIDE SEQUENCE [LARGE SCALE GENOMIC DNA]</scope>
    <source>
        <strain evidence="4 5">TB5</strain>
    </source>
</reference>
<name>A0A7R7EM01_9FIRM</name>
<dbReference type="SUPFAM" id="SSF46689">
    <property type="entry name" value="Homeodomain-like"/>
    <property type="match status" value="1"/>
</dbReference>
<dbReference type="InterPro" id="IPR009057">
    <property type="entry name" value="Homeodomain-like_sf"/>
</dbReference>
<dbReference type="PROSITE" id="PS50977">
    <property type="entry name" value="HTH_TETR_2"/>
    <property type="match status" value="1"/>
</dbReference>
<accession>A0A7R7EM01</accession>
<dbReference type="GO" id="GO:0003677">
    <property type="term" value="F:DNA binding"/>
    <property type="evidence" value="ECO:0007669"/>
    <property type="project" value="UniProtKB-UniRule"/>
</dbReference>
<protein>
    <recommendedName>
        <fullName evidence="3">HTH tetR-type domain-containing protein</fullName>
    </recommendedName>
</protein>
<organism evidence="4 5">
    <name type="scientific">Anaeromicropila herbilytica</name>
    <dbReference type="NCBI Taxonomy" id="2785025"/>
    <lineage>
        <taxon>Bacteria</taxon>
        <taxon>Bacillati</taxon>
        <taxon>Bacillota</taxon>
        <taxon>Clostridia</taxon>
        <taxon>Lachnospirales</taxon>
        <taxon>Lachnospiraceae</taxon>
        <taxon>Anaeromicropila</taxon>
    </lineage>
</organism>
<dbReference type="InterPro" id="IPR001647">
    <property type="entry name" value="HTH_TetR"/>
</dbReference>
<evidence type="ECO:0000313" key="5">
    <source>
        <dbReference type="Proteomes" id="UP000595897"/>
    </source>
</evidence>
<keyword evidence="5" id="KW-1185">Reference proteome</keyword>
<sequence length="200" mass="23584">MKLSKEKRTTNTAKRTVSAFSNALIRLLQKNALEQITITMLCDESTYPRSTFYNYFEDIFDLLDCIMEELSNEISVNDFREIDESIRSITLFERTYDVLSNHYQIIEKIIKKNDYNSSFMQMVRSSMRNTISYIINNSECIAQFHVPKEIMQVHYSNTIELVLEHCFLSKEPISKDEAIKTLDFLLRTLEREVKKSDKTD</sequence>
<evidence type="ECO:0000259" key="3">
    <source>
        <dbReference type="PROSITE" id="PS50977"/>
    </source>
</evidence>
<dbReference type="Proteomes" id="UP000595897">
    <property type="component" value="Chromosome"/>
</dbReference>
<gene>
    <name evidence="4" type="ORF">bsdtb5_22570</name>
</gene>
<evidence type="ECO:0000256" key="1">
    <source>
        <dbReference type="ARBA" id="ARBA00023125"/>
    </source>
</evidence>
<proteinExistence type="predicted"/>
<dbReference type="RefSeq" id="WP_271712115.1">
    <property type="nucleotide sequence ID" value="NZ_AP024169.1"/>
</dbReference>
<dbReference type="KEGG" id="ahb:bsdtb5_22570"/>
<dbReference type="EMBL" id="AP024169">
    <property type="protein sequence ID" value="BCN30962.1"/>
    <property type="molecule type" value="Genomic_DNA"/>
</dbReference>
<evidence type="ECO:0000313" key="4">
    <source>
        <dbReference type="EMBL" id="BCN30962.1"/>
    </source>
</evidence>
<keyword evidence="1 2" id="KW-0238">DNA-binding</keyword>
<dbReference type="Gene3D" id="1.10.357.10">
    <property type="entry name" value="Tetracycline Repressor, domain 2"/>
    <property type="match status" value="1"/>
</dbReference>
<feature type="DNA-binding region" description="H-T-H motif" evidence="2">
    <location>
        <begin position="37"/>
        <end position="56"/>
    </location>
</feature>
<evidence type="ECO:0000256" key="2">
    <source>
        <dbReference type="PROSITE-ProRule" id="PRU00335"/>
    </source>
</evidence>